<keyword evidence="5" id="KW-0418">Kinase</keyword>
<evidence type="ECO:0000256" key="3">
    <source>
        <dbReference type="ARBA" id="ARBA00022553"/>
    </source>
</evidence>
<reference evidence="8 9" key="1">
    <citation type="submission" date="2022-04" db="EMBL/GenBank/DDBJ databases">
        <title>Positive selection, recombination, and allopatry shape intraspecific diversity of widespread and dominant cyanobacteria.</title>
        <authorList>
            <person name="Wei J."/>
            <person name="Shu W."/>
            <person name="Hu C."/>
        </authorList>
    </citation>
    <scope>NUCLEOTIDE SEQUENCE [LARGE SCALE GENOMIC DNA]</scope>
    <source>
        <strain evidence="8 9">GB2-A5</strain>
    </source>
</reference>
<keyword evidence="8" id="KW-0067">ATP-binding</keyword>
<dbReference type="InterPro" id="IPR019278">
    <property type="entry name" value="DICT_dom"/>
</dbReference>
<comment type="caution">
    <text evidence="8">The sequence shown here is derived from an EMBL/GenBank/DDBJ whole genome shotgun (WGS) entry which is preliminary data.</text>
</comment>
<dbReference type="Gene3D" id="1.10.287.130">
    <property type="match status" value="1"/>
</dbReference>
<evidence type="ECO:0000256" key="5">
    <source>
        <dbReference type="ARBA" id="ARBA00022777"/>
    </source>
</evidence>
<dbReference type="InterPro" id="IPR005467">
    <property type="entry name" value="His_kinase_dom"/>
</dbReference>
<dbReference type="Pfam" id="PF02518">
    <property type="entry name" value="HATPase_c"/>
    <property type="match status" value="1"/>
</dbReference>
<dbReference type="Gene3D" id="3.30.565.10">
    <property type="entry name" value="Histidine kinase-like ATPase, C-terminal domain"/>
    <property type="match status" value="1"/>
</dbReference>
<evidence type="ECO:0000256" key="2">
    <source>
        <dbReference type="ARBA" id="ARBA00012438"/>
    </source>
</evidence>
<dbReference type="InterPro" id="IPR003594">
    <property type="entry name" value="HATPase_dom"/>
</dbReference>
<keyword evidence="8" id="KW-0547">Nucleotide-binding</keyword>
<dbReference type="Proteomes" id="UP001442494">
    <property type="component" value="Unassembled WGS sequence"/>
</dbReference>
<dbReference type="PANTHER" id="PTHR43711:SF1">
    <property type="entry name" value="HISTIDINE KINASE 1"/>
    <property type="match status" value="1"/>
</dbReference>
<dbReference type="InterPro" id="IPR036097">
    <property type="entry name" value="HisK_dim/P_sf"/>
</dbReference>
<dbReference type="SMART" id="SM00387">
    <property type="entry name" value="HATPase_c"/>
    <property type="match status" value="1"/>
</dbReference>
<organism evidence="8 9">
    <name type="scientific">Funiculus sociatus GB2-A5</name>
    <dbReference type="NCBI Taxonomy" id="2933946"/>
    <lineage>
        <taxon>Bacteria</taxon>
        <taxon>Bacillati</taxon>
        <taxon>Cyanobacteriota</taxon>
        <taxon>Cyanophyceae</taxon>
        <taxon>Coleofasciculales</taxon>
        <taxon>Coleofasciculaceae</taxon>
        <taxon>Funiculus</taxon>
    </lineage>
</organism>
<keyword evidence="4" id="KW-0808">Transferase</keyword>
<evidence type="ECO:0000256" key="6">
    <source>
        <dbReference type="ARBA" id="ARBA00023012"/>
    </source>
</evidence>
<comment type="catalytic activity">
    <reaction evidence="1">
        <text>ATP + protein L-histidine = ADP + protein N-phospho-L-histidine.</text>
        <dbReference type="EC" id="2.7.13.3"/>
    </reaction>
</comment>
<protein>
    <recommendedName>
        <fullName evidence="2">histidine kinase</fullName>
        <ecNumber evidence="2">2.7.13.3</ecNumber>
    </recommendedName>
</protein>
<dbReference type="Pfam" id="PF10069">
    <property type="entry name" value="DICT"/>
    <property type="match status" value="1"/>
</dbReference>
<dbReference type="EMBL" id="JAMPKK010000010">
    <property type="protein sequence ID" value="MEP0864180.1"/>
    <property type="molecule type" value="Genomic_DNA"/>
</dbReference>
<dbReference type="PROSITE" id="PS50109">
    <property type="entry name" value="HIS_KIN"/>
    <property type="match status" value="1"/>
</dbReference>
<dbReference type="PRINTS" id="PR00344">
    <property type="entry name" value="BCTRLSENSOR"/>
</dbReference>
<dbReference type="SUPFAM" id="SSF55874">
    <property type="entry name" value="ATPase domain of HSP90 chaperone/DNA topoisomerase II/histidine kinase"/>
    <property type="match status" value="1"/>
</dbReference>
<dbReference type="InterPro" id="IPR050736">
    <property type="entry name" value="Sensor_HK_Regulatory"/>
</dbReference>
<keyword evidence="3" id="KW-0597">Phosphoprotein</keyword>
<dbReference type="RefSeq" id="WP_190428284.1">
    <property type="nucleotide sequence ID" value="NZ_JAMPKK010000010.1"/>
</dbReference>
<dbReference type="SMART" id="SM00388">
    <property type="entry name" value="HisKA"/>
    <property type="match status" value="1"/>
</dbReference>
<dbReference type="InterPro" id="IPR036890">
    <property type="entry name" value="HATPase_C_sf"/>
</dbReference>
<dbReference type="PANTHER" id="PTHR43711">
    <property type="entry name" value="TWO-COMPONENT HISTIDINE KINASE"/>
    <property type="match status" value="1"/>
</dbReference>
<dbReference type="GO" id="GO:0005524">
    <property type="term" value="F:ATP binding"/>
    <property type="evidence" value="ECO:0007669"/>
    <property type="project" value="UniProtKB-KW"/>
</dbReference>
<dbReference type="InterPro" id="IPR004358">
    <property type="entry name" value="Sig_transdc_His_kin-like_C"/>
</dbReference>
<dbReference type="InterPro" id="IPR003661">
    <property type="entry name" value="HisK_dim/P_dom"/>
</dbReference>
<keyword evidence="9" id="KW-1185">Reference proteome</keyword>
<dbReference type="EC" id="2.7.13.3" evidence="2"/>
<accession>A0ABV0JL62</accession>
<dbReference type="SUPFAM" id="SSF47384">
    <property type="entry name" value="Homodimeric domain of signal transducing histidine kinase"/>
    <property type="match status" value="1"/>
</dbReference>
<evidence type="ECO:0000313" key="9">
    <source>
        <dbReference type="Proteomes" id="UP001442494"/>
    </source>
</evidence>
<evidence type="ECO:0000313" key="8">
    <source>
        <dbReference type="EMBL" id="MEP0864180.1"/>
    </source>
</evidence>
<sequence>MNLQPAPDGSLYQLALKQAVQPLSLTAATLTSLSRALLDTLIEQQLPATIWVKLPPGQVWQEEIDSYHHRMSVPHTIYLCKGLGTGDKPLPSPQSNPQNSGDSRIIPIYLASDSPILREYFVLVLSEKFVGLILAHRPHRSKQEIQTISTDKDLAPGKSMKLLDIQQRLSFGDSEELLAFNISQVPTENKMGLQAICSFDFPVIQQLLQGIGNAIASNPENLSCLDKNALNIPQDNDFVQTKAIASILIHLLETQGKQQQSRHLNSASDAETAKTAALQRQNESLLDDLLFKNELLSNSLLELRTPLTNMKTALKLLESPNLKPAQRQRYMRLLHTECDRQTSLMSGLMELVQLDSTTIPINPPPVHLAEIVPGVVSTYQPLAQEKGIQLGYTISTNLPIVSCLESWLRQIVINLLHNSIKFTPTGGQVWVRSKQQGEYVQLEFRDTGIGIAPNELPKIFDRFYRGRPATGEEVVGAGLGLTIVQQLLLRCGGSISVTSRLGQGSIFKVLLPIAN</sequence>
<evidence type="ECO:0000259" key="7">
    <source>
        <dbReference type="PROSITE" id="PS50109"/>
    </source>
</evidence>
<keyword evidence="6" id="KW-0902">Two-component regulatory system</keyword>
<proteinExistence type="predicted"/>
<evidence type="ECO:0000256" key="4">
    <source>
        <dbReference type="ARBA" id="ARBA00022679"/>
    </source>
</evidence>
<evidence type="ECO:0000256" key="1">
    <source>
        <dbReference type="ARBA" id="ARBA00000085"/>
    </source>
</evidence>
<name>A0ABV0JL62_9CYAN</name>
<feature type="domain" description="Histidine kinase" evidence="7">
    <location>
        <begin position="298"/>
        <end position="515"/>
    </location>
</feature>
<dbReference type="CDD" id="cd00082">
    <property type="entry name" value="HisKA"/>
    <property type="match status" value="1"/>
</dbReference>
<gene>
    <name evidence="8" type="ORF">NDI37_06840</name>
</gene>
<dbReference type="Pfam" id="PF00512">
    <property type="entry name" value="HisKA"/>
    <property type="match status" value="1"/>
</dbReference>